<dbReference type="InterPro" id="IPR053139">
    <property type="entry name" value="Surface_bspA-like"/>
</dbReference>
<feature type="signal peptide" evidence="1">
    <location>
        <begin position="1"/>
        <end position="22"/>
    </location>
</feature>
<accession>A0A9D1MLK8</accession>
<reference evidence="2" key="2">
    <citation type="journal article" date="2021" name="PeerJ">
        <title>Extensive microbial diversity within the chicken gut microbiome revealed by metagenomics and culture.</title>
        <authorList>
            <person name="Gilroy R."/>
            <person name="Ravi A."/>
            <person name="Getino M."/>
            <person name="Pursley I."/>
            <person name="Horton D.L."/>
            <person name="Alikhan N.F."/>
            <person name="Baker D."/>
            <person name="Gharbi K."/>
            <person name="Hall N."/>
            <person name="Watson M."/>
            <person name="Adriaenssens E.M."/>
            <person name="Foster-Nyarko E."/>
            <person name="Jarju S."/>
            <person name="Secka A."/>
            <person name="Antonio M."/>
            <person name="Oren A."/>
            <person name="Chaudhuri R.R."/>
            <person name="La Ragione R."/>
            <person name="Hildebrand F."/>
            <person name="Pallen M.J."/>
        </authorList>
    </citation>
    <scope>NUCLEOTIDE SEQUENCE</scope>
    <source>
        <strain evidence="2">9366</strain>
    </source>
</reference>
<evidence type="ECO:0000256" key="1">
    <source>
        <dbReference type="SAM" id="SignalP"/>
    </source>
</evidence>
<sequence>MKKKAIVVLAVLTIVAAAVCFAACGEGVKVTLDLAGGVYGGSDENIVATVKGGQIDLGEYRPEYEGAQISGWTDEEGNFYGANAIVAVEKELKLTAVYEGVLQYTRVEGGYSVFAGAGFKGVRVAVPASVDGVPVVEVAENAFKGCESIETLVIPDSVKKMGRGAFEGCTSLQNLILPFAGASATVTSEPNMGMAYLFGSSSSSWTRYPELKTITVSSAATYVPNGAFEGMRSLERVYLGENITGIGERAFQNCTGLLQVRLPEKCVTIANRAFYNCSKASIEIEGAITSLGASAFYNSGLSEITLAGGESMKSIGTDCFNSSRITAIELPATIEQIGSSAFRNCKSLTRVTFNSQVTLYSSAFADCVKLDNSSLVLNAGAKIAFAEGAEESAFSGTKVDITQINA</sequence>
<dbReference type="EMBL" id="DVNJ01000006">
    <property type="protein sequence ID" value="HIU62484.1"/>
    <property type="molecule type" value="Genomic_DNA"/>
</dbReference>
<proteinExistence type="predicted"/>
<dbReference type="Pfam" id="PF13306">
    <property type="entry name" value="LRR_5"/>
    <property type="match status" value="2"/>
</dbReference>
<dbReference type="InterPro" id="IPR032675">
    <property type="entry name" value="LRR_dom_sf"/>
</dbReference>
<reference evidence="2" key="1">
    <citation type="submission" date="2020-10" db="EMBL/GenBank/DDBJ databases">
        <authorList>
            <person name="Gilroy R."/>
        </authorList>
    </citation>
    <scope>NUCLEOTIDE SEQUENCE</scope>
    <source>
        <strain evidence="2">9366</strain>
    </source>
</reference>
<evidence type="ECO:0000313" key="3">
    <source>
        <dbReference type="Proteomes" id="UP000824145"/>
    </source>
</evidence>
<dbReference type="InterPro" id="IPR026906">
    <property type="entry name" value="LRR_5"/>
</dbReference>
<evidence type="ECO:0000313" key="2">
    <source>
        <dbReference type="EMBL" id="HIU62484.1"/>
    </source>
</evidence>
<dbReference type="AlphaFoldDB" id="A0A9D1MLK8"/>
<gene>
    <name evidence="2" type="ORF">IAB07_01775</name>
</gene>
<dbReference type="PANTHER" id="PTHR45661">
    <property type="entry name" value="SURFACE ANTIGEN"/>
    <property type="match status" value="1"/>
</dbReference>
<feature type="chain" id="PRO_5038558545" evidence="1">
    <location>
        <begin position="23"/>
        <end position="406"/>
    </location>
</feature>
<comment type="caution">
    <text evidence="2">The sequence shown here is derived from an EMBL/GenBank/DDBJ whole genome shotgun (WGS) entry which is preliminary data.</text>
</comment>
<organism evidence="2 3">
    <name type="scientific">Candidatus Caccalectryoclostridium excrementigallinarum</name>
    <dbReference type="NCBI Taxonomy" id="2840710"/>
    <lineage>
        <taxon>Bacteria</taxon>
        <taxon>Bacillati</taxon>
        <taxon>Bacillota</taxon>
        <taxon>Clostridia</taxon>
        <taxon>Christensenellales</taxon>
        <taxon>Christensenellaceae</taxon>
        <taxon>Christensenellaceae incertae sedis</taxon>
        <taxon>Candidatus Caccalectryoclostridium</taxon>
    </lineage>
</organism>
<name>A0A9D1MLK8_9FIRM</name>
<dbReference type="Proteomes" id="UP000824145">
    <property type="component" value="Unassembled WGS sequence"/>
</dbReference>
<dbReference type="PANTHER" id="PTHR45661:SF3">
    <property type="entry name" value="IG-LIKE DOMAIN-CONTAINING PROTEIN"/>
    <property type="match status" value="1"/>
</dbReference>
<protein>
    <submittedName>
        <fullName evidence="2">Leucine-rich repeat protein</fullName>
    </submittedName>
</protein>
<dbReference type="Gene3D" id="3.80.10.10">
    <property type="entry name" value="Ribonuclease Inhibitor"/>
    <property type="match status" value="2"/>
</dbReference>
<keyword evidence="1" id="KW-0732">Signal</keyword>
<dbReference type="SUPFAM" id="SSF52058">
    <property type="entry name" value="L domain-like"/>
    <property type="match status" value="1"/>
</dbReference>